<dbReference type="OrthoDB" id="9815644at2"/>
<dbReference type="Pfam" id="PF08484">
    <property type="entry name" value="Methyltransf_14"/>
    <property type="match status" value="1"/>
</dbReference>
<keyword evidence="3" id="KW-0808">Transferase</keyword>
<dbReference type="AlphaFoldDB" id="A0A229UM20"/>
<dbReference type="GO" id="GO:0008168">
    <property type="term" value="F:methyltransferase activity"/>
    <property type="evidence" value="ECO:0007669"/>
    <property type="project" value="UniProtKB-KW"/>
</dbReference>
<evidence type="ECO:0000259" key="2">
    <source>
        <dbReference type="Pfam" id="PF08484"/>
    </source>
</evidence>
<dbReference type="EMBL" id="NMQW01000033">
    <property type="protein sequence ID" value="OXM84345.1"/>
    <property type="molecule type" value="Genomic_DNA"/>
</dbReference>
<evidence type="ECO:0000313" key="4">
    <source>
        <dbReference type="Proteomes" id="UP000215509"/>
    </source>
</evidence>
<dbReference type="Pfam" id="PF08421">
    <property type="entry name" value="Methyltransf_13"/>
    <property type="match status" value="1"/>
</dbReference>
<dbReference type="InterPro" id="IPR038576">
    <property type="entry name" value="Methyltransf_Zn-bd_dom_put_sf"/>
</dbReference>
<dbReference type="PANTHER" id="PTHR43861:SF5">
    <property type="entry name" value="BLL5978 PROTEIN"/>
    <property type="match status" value="1"/>
</dbReference>
<feature type="domain" description="Methyltransferase putative zinc binding" evidence="1">
    <location>
        <begin position="6"/>
        <end position="67"/>
    </location>
</feature>
<feature type="domain" description="C-methyltransferase" evidence="2">
    <location>
        <begin position="247"/>
        <end position="404"/>
    </location>
</feature>
<name>A0A229UM20_9BACL</name>
<accession>A0A229UM20</accession>
<dbReference type="Proteomes" id="UP000215509">
    <property type="component" value="Unassembled WGS sequence"/>
</dbReference>
<comment type="caution">
    <text evidence="3">The sequence shown here is derived from an EMBL/GenBank/DDBJ whole genome shotgun (WGS) entry which is preliminary data.</text>
</comment>
<dbReference type="PANTHER" id="PTHR43861">
    <property type="entry name" value="TRANS-ACONITATE 2-METHYLTRANSFERASE-RELATED"/>
    <property type="match status" value="1"/>
</dbReference>
<dbReference type="InterPro" id="IPR013691">
    <property type="entry name" value="MeTrfase_14"/>
</dbReference>
<gene>
    <name evidence="3" type="ORF">CF651_21435</name>
</gene>
<evidence type="ECO:0000259" key="1">
    <source>
        <dbReference type="Pfam" id="PF08421"/>
    </source>
</evidence>
<dbReference type="GO" id="GO:0032259">
    <property type="term" value="P:methylation"/>
    <property type="evidence" value="ECO:0007669"/>
    <property type="project" value="UniProtKB-KW"/>
</dbReference>
<sequence length="409" mass="46367">MLHGTCRFCGSLVKHTFVDLGVSPLANSFVNDGGLHQMEPFYPLHAFVCEACFLVQLGQFESPNHIFNHYLYFSSYSSSWLLHAEQYADMAINRFRLHKDSQVIEAASNDGYLLQYFQQRGIRTLGIEPAQNLAQISTDKGIPTRARFFGRELAGELVQEGVRADLIVANNVLAHVPDLHDFVAGFKLLLQPDGVVTIEFPHLLQLIINRQFDTIYHEHFSYFSLGTVSRILAQHQLQVVDVEELVTHGGSLRLFVKHEQPHNEIHPNVASVLQKEQDHGLHQLQTYVQFGALVVQMKLDIMQFFLEACQGKRSIAGYGAPAKGNTLLNYCGIGKELLPYTVDRNPHKQGQLLPGSRIPVKDPEEIKRTRPDYVLILPWNLKEEIMDECAYIREWGGQFVVLVPEVQVL</sequence>
<reference evidence="3 4" key="1">
    <citation type="submission" date="2017-07" db="EMBL/GenBank/DDBJ databases">
        <title>Genome sequencing and assembly of Paenibacillus rigui.</title>
        <authorList>
            <person name="Mayilraj S."/>
        </authorList>
    </citation>
    <scope>NUCLEOTIDE SEQUENCE [LARGE SCALE GENOMIC DNA]</scope>
    <source>
        <strain evidence="3 4">JCM 16352</strain>
    </source>
</reference>
<organism evidence="3 4">
    <name type="scientific">Paenibacillus rigui</name>
    <dbReference type="NCBI Taxonomy" id="554312"/>
    <lineage>
        <taxon>Bacteria</taxon>
        <taxon>Bacillati</taxon>
        <taxon>Bacillota</taxon>
        <taxon>Bacilli</taxon>
        <taxon>Bacillales</taxon>
        <taxon>Paenibacillaceae</taxon>
        <taxon>Paenibacillus</taxon>
    </lineage>
</organism>
<keyword evidence="3" id="KW-0489">Methyltransferase</keyword>
<dbReference type="InterPro" id="IPR029063">
    <property type="entry name" value="SAM-dependent_MTases_sf"/>
</dbReference>
<dbReference type="RefSeq" id="WP_094016917.1">
    <property type="nucleotide sequence ID" value="NZ_NMQW01000033.1"/>
</dbReference>
<dbReference type="Gene3D" id="3.40.50.720">
    <property type="entry name" value="NAD(P)-binding Rossmann-like Domain"/>
    <property type="match status" value="1"/>
</dbReference>
<protein>
    <submittedName>
        <fullName evidence="3">SAM-dependent methyltransferase</fullName>
    </submittedName>
</protein>
<dbReference type="Gene3D" id="3.40.50.150">
    <property type="entry name" value="Vaccinia Virus protein VP39"/>
    <property type="match status" value="1"/>
</dbReference>
<dbReference type="SUPFAM" id="SSF53335">
    <property type="entry name" value="S-adenosyl-L-methionine-dependent methyltransferases"/>
    <property type="match status" value="1"/>
</dbReference>
<keyword evidence="4" id="KW-1185">Reference proteome</keyword>
<proteinExistence type="predicted"/>
<dbReference type="InterPro" id="IPR013630">
    <property type="entry name" value="Methyltransf_Zn-bd_dom_put"/>
</dbReference>
<evidence type="ECO:0000313" key="3">
    <source>
        <dbReference type="EMBL" id="OXM84345.1"/>
    </source>
</evidence>
<dbReference type="Gene3D" id="6.20.50.110">
    <property type="entry name" value="Methyltransferase, zinc-binding domain"/>
    <property type="match status" value="1"/>
</dbReference>
<dbReference type="Pfam" id="PF13489">
    <property type="entry name" value="Methyltransf_23"/>
    <property type="match status" value="1"/>
</dbReference>